<dbReference type="RefSeq" id="WP_075427128.1">
    <property type="nucleotide sequence ID" value="NZ_CZVI01000007.1"/>
</dbReference>
<reference evidence="3 4" key="1">
    <citation type="submission" date="2015-11" db="EMBL/GenBank/DDBJ databases">
        <authorList>
            <person name="Varghese N."/>
        </authorList>
    </citation>
    <scope>NUCLEOTIDE SEQUENCE [LARGE SCALE GENOMIC DNA]</scope>
    <source>
        <strain evidence="3 4">JGI-8</strain>
    </source>
</reference>
<evidence type="ECO:0000313" key="4">
    <source>
        <dbReference type="Proteomes" id="UP000182200"/>
    </source>
</evidence>
<dbReference type="PANTHER" id="PTHR45947:SF3">
    <property type="entry name" value="SULFOQUINOVOSYL TRANSFERASE SQD2"/>
    <property type="match status" value="1"/>
</dbReference>
<dbReference type="Pfam" id="PF13439">
    <property type="entry name" value="Glyco_transf_4"/>
    <property type="match status" value="1"/>
</dbReference>
<proteinExistence type="predicted"/>
<dbReference type="InterPro" id="IPR028098">
    <property type="entry name" value="Glyco_trans_4-like_N"/>
</dbReference>
<feature type="domain" description="Glycosyl transferase family 1" evidence="1">
    <location>
        <begin position="198"/>
        <end position="368"/>
    </location>
</feature>
<evidence type="ECO:0000313" key="3">
    <source>
        <dbReference type="EMBL" id="CUS84155.1"/>
    </source>
</evidence>
<sequence>MKKVALVRGNGLSPFELQYYYPLKDKFKFTGICSLKNPFSVDGIEIVKLPSVYDFEILFPRSFKIRKIYQHIFYYELFWQKMFGLEKVLKSFDIIHSADVEYYYTYQAAKARLKYDKRLVITQWQNIPFAYASRGYRFVESKRFRKLKEAVDVIIAKSERAKLTLILEGFPEEKIVVIKPGVDLSKFKPMEKDKILMMKLGVNEKDKVILFSGRLHWHKGVFVLLNAFKLLLMDREIDPSAVKLLIVGTGELASVLNDFVKFLNISRNVIFVGFADYNEMPKYHNLADVFVLPSVPTQRWQEQFGMVLIESMACGKPVVTTLSGSIPEVVGDKAVLVQPFDFLELYKALKKVLCDEKFAKDLGDRAREFVVQNYNAEDVARKIENVYNSLL</sequence>
<dbReference type="Gene3D" id="3.40.50.2000">
    <property type="entry name" value="Glycogen Phosphorylase B"/>
    <property type="match status" value="2"/>
</dbReference>
<dbReference type="CDD" id="cd03801">
    <property type="entry name" value="GT4_PimA-like"/>
    <property type="match status" value="1"/>
</dbReference>
<dbReference type="Pfam" id="PF00534">
    <property type="entry name" value="Glycos_transf_1"/>
    <property type="match status" value="1"/>
</dbReference>
<feature type="domain" description="Glycosyltransferase subfamily 4-like N-terminal" evidence="2">
    <location>
        <begin position="77"/>
        <end position="185"/>
    </location>
</feature>
<accession>A0ABM9UUH9</accession>
<dbReference type="EMBL" id="CZVI01000007">
    <property type="protein sequence ID" value="CUS84155.1"/>
    <property type="molecule type" value="Genomic_DNA"/>
</dbReference>
<dbReference type="SUPFAM" id="SSF53756">
    <property type="entry name" value="UDP-Glycosyltransferase/glycogen phosphorylase"/>
    <property type="match status" value="1"/>
</dbReference>
<organism evidence="3 4">
    <name type="scientific">Candidatus Kryptonium thompsonii</name>
    <dbReference type="NCBI Taxonomy" id="1633631"/>
    <lineage>
        <taxon>Bacteria</taxon>
        <taxon>Pseudomonadati</taxon>
        <taxon>Candidatus Kryptoniota</taxon>
        <taxon>Candidatus Kryptonium</taxon>
    </lineage>
</organism>
<evidence type="ECO:0000259" key="2">
    <source>
        <dbReference type="Pfam" id="PF13439"/>
    </source>
</evidence>
<keyword evidence="4" id="KW-1185">Reference proteome</keyword>
<comment type="caution">
    <text evidence="3">The sequence shown here is derived from an EMBL/GenBank/DDBJ whole genome shotgun (WGS) entry which is preliminary data.</text>
</comment>
<dbReference type="Proteomes" id="UP000182200">
    <property type="component" value="Unassembled WGS sequence"/>
</dbReference>
<protein>
    <submittedName>
        <fullName evidence="3">Glycosyltransferase involved in cell wall bisynthesis</fullName>
    </submittedName>
</protein>
<name>A0ABM9UUH9_9BACT</name>
<gene>
    <name evidence="3" type="ORF">JGI8_00778</name>
</gene>
<dbReference type="InterPro" id="IPR001296">
    <property type="entry name" value="Glyco_trans_1"/>
</dbReference>
<evidence type="ECO:0000259" key="1">
    <source>
        <dbReference type="Pfam" id="PF00534"/>
    </source>
</evidence>
<dbReference type="InterPro" id="IPR050194">
    <property type="entry name" value="Glycosyltransferase_grp1"/>
</dbReference>
<dbReference type="PANTHER" id="PTHR45947">
    <property type="entry name" value="SULFOQUINOVOSYL TRANSFERASE SQD2"/>
    <property type="match status" value="1"/>
</dbReference>